<evidence type="ECO:0000256" key="2">
    <source>
        <dbReference type="SAM" id="Phobius"/>
    </source>
</evidence>
<comment type="caution">
    <text evidence="3">The sequence shown here is derived from an EMBL/GenBank/DDBJ whole genome shotgun (WGS) entry which is preliminary data.</text>
</comment>
<feature type="transmembrane region" description="Helical" evidence="2">
    <location>
        <begin position="706"/>
        <end position="726"/>
    </location>
</feature>
<protein>
    <submittedName>
        <fullName evidence="3">Uncharacterized protein</fullName>
    </submittedName>
</protein>
<feature type="compositionally biased region" description="Basic and acidic residues" evidence="1">
    <location>
        <begin position="1"/>
        <end position="17"/>
    </location>
</feature>
<keyword evidence="2" id="KW-1133">Transmembrane helix</keyword>
<organism evidence="3 4">
    <name type="scientific">Cladorrhinum samala</name>
    <dbReference type="NCBI Taxonomy" id="585594"/>
    <lineage>
        <taxon>Eukaryota</taxon>
        <taxon>Fungi</taxon>
        <taxon>Dikarya</taxon>
        <taxon>Ascomycota</taxon>
        <taxon>Pezizomycotina</taxon>
        <taxon>Sordariomycetes</taxon>
        <taxon>Sordariomycetidae</taxon>
        <taxon>Sordariales</taxon>
        <taxon>Podosporaceae</taxon>
        <taxon>Cladorrhinum</taxon>
    </lineage>
</organism>
<feature type="transmembrane region" description="Helical" evidence="2">
    <location>
        <begin position="813"/>
        <end position="836"/>
    </location>
</feature>
<evidence type="ECO:0000313" key="4">
    <source>
        <dbReference type="Proteomes" id="UP001321749"/>
    </source>
</evidence>
<reference evidence="3" key="2">
    <citation type="submission" date="2023-06" db="EMBL/GenBank/DDBJ databases">
        <authorList>
            <consortium name="Lawrence Berkeley National Laboratory"/>
            <person name="Mondo S.J."/>
            <person name="Hensen N."/>
            <person name="Bonometti L."/>
            <person name="Westerberg I."/>
            <person name="Brannstrom I.O."/>
            <person name="Guillou S."/>
            <person name="Cros-Aarteil S."/>
            <person name="Calhoun S."/>
            <person name="Haridas S."/>
            <person name="Kuo A."/>
            <person name="Pangilinan J."/>
            <person name="Riley R."/>
            <person name="Labutti K."/>
            <person name="Andreopoulos B."/>
            <person name="Lipzen A."/>
            <person name="Chen C."/>
            <person name="Yanf M."/>
            <person name="Daum C."/>
            <person name="Ng V."/>
            <person name="Clum A."/>
            <person name="Steindorff A."/>
            <person name="Ohm R."/>
            <person name="Martin F."/>
            <person name="Silar P."/>
            <person name="Natvig D."/>
            <person name="Lalanne C."/>
            <person name="Gautier V."/>
            <person name="Ament-Velasquez S.L."/>
            <person name="Kruys A."/>
            <person name="Hutchinson M.I."/>
            <person name="Powell A.J."/>
            <person name="Barry K."/>
            <person name="Miller A.N."/>
            <person name="Grigoriev I.V."/>
            <person name="Debuchy R."/>
            <person name="Gladieux P."/>
            <person name="Thoren M.H."/>
            <person name="Johannesson H."/>
        </authorList>
    </citation>
    <scope>NUCLEOTIDE SEQUENCE</scope>
    <source>
        <strain evidence="3">PSN324</strain>
    </source>
</reference>
<keyword evidence="2" id="KW-0472">Membrane</keyword>
<keyword evidence="4" id="KW-1185">Reference proteome</keyword>
<feature type="region of interest" description="Disordered" evidence="1">
    <location>
        <begin position="1"/>
        <end position="94"/>
    </location>
</feature>
<dbReference type="Pfam" id="PF11915">
    <property type="entry name" value="DUF3433"/>
    <property type="match status" value="2"/>
</dbReference>
<evidence type="ECO:0000256" key="1">
    <source>
        <dbReference type="SAM" id="MobiDB-lite"/>
    </source>
</evidence>
<feature type="transmembrane region" description="Helical" evidence="2">
    <location>
        <begin position="746"/>
        <end position="764"/>
    </location>
</feature>
<feature type="transmembrane region" description="Helical" evidence="2">
    <location>
        <begin position="590"/>
        <end position="609"/>
    </location>
</feature>
<feature type="transmembrane region" description="Helical" evidence="2">
    <location>
        <begin position="1150"/>
        <end position="1169"/>
    </location>
</feature>
<dbReference type="Proteomes" id="UP001321749">
    <property type="component" value="Unassembled WGS sequence"/>
</dbReference>
<gene>
    <name evidence="3" type="ORF">QBC42DRAFT_235470</name>
</gene>
<reference evidence="3" key="1">
    <citation type="journal article" date="2023" name="Mol. Phylogenet. Evol.">
        <title>Genome-scale phylogeny and comparative genomics of the fungal order Sordariales.</title>
        <authorList>
            <person name="Hensen N."/>
            <person name="Bonometti L."/>
            <person name="Westerberg I."/>
            <person name="Brannstrom I.O."/>
            <person name="Guillou S."/>
            <person name="Cros-Aarteil S."/>
            <person name="Calhoun S."/>
            <person name="Haridas S."/>
            <person name="Kuo A."/>
            <person name="Mondo S."/>
            <person name="Pangilinan J."/>
            <person name="Riley R."/>
            <person name="LaButti K."/>
            <person name="Andreopoulos B."/>
            <person name="Lipzen A."/>
            <person name="Chen C."/>
            <person name="Yan M."/>
            <person name="Daum C."/>
            <person name="Ng V."/>
            <person name="Clum A."/>
            <person name="Steindorff A."/>
            <person name="Ohm R.A."/>
            <person name="Martin F."/>
            <person name="Silar P."/>
            <person name="Natvig D.O."/>
            <person name="Lalanne C."/>
            <person name="Gautier V."/>
            <person name="Ament-Velasquez S.L."/>
            <person name="Kruys A."/>
            <person name="Hutchinson M.I."/>
            <person name="Powell A.J."/>
            <person name="Barry K."/>
            <person name="Miller A.N."/>
            <person name="Grigoriev I.V."/>
            <person name="Debuchy R."/>
            <person name="Gladieux P."/>
            <person name="Hiltunen Thoren M."/>
            <person name="Johannesson H."/>
        </authorList>
    </citation>
    <scope>NUCLEOTIDE SEQUENCE</scope>
    <source>
        <strain evidence="3">PSN324</strain>
    </source>
</reference>
<evidence type="ECO:0000313" key="3">
    <source>
        <dbReference type="EMBL" id="KAK4457807.1"/>
    </source>
</evidence>
<feature type="transmembrane region" description="Helical" evidence="2">
    <location>
        <begin position="107"/>
        <end position="128"/>
    </location>
</feature>
<keyword evidence="2" id="KW-0812">Transmembrane</keyword>
<feature type="compositionally biased region" description="Low complexity" evidence="1">
    <location>
        <begin position="30"/>
        <end position="71"/>
    </location>
</feature>
<accession>A0AAV9HEC6</accession>
<feature type="compositionally biased region" description="Basic and acidic residues" evidence="1">
    <location>
        <begin position="72"/>
        <end position="86"/>
    </location>
</feature>
<dbReference type="PANTHER" id="PTHR37544:SF3">
    <property type="entry name" value="SPRAY"/>
    <property type="match status" value="1"/>
</dbReference>
<dbReference type="PANTHER" id="PTHR37544">
    <property type="entry name" value="SPRAY-RELATED"/>
    <property type="match status" value="1"/>
</dbReference>
<name>A0AAV9HEC6_9PEZI</name>
<feature type="transmembrane region" description="Helical" evidence="2">
    <location>
        <begin position="218"/>
        <end position="241"/>
    </location>
</feature>
<proteinExistence type="predicted"/>
<dbReference type="EMBL" id="MU865096">
    <property type="protein sequence ID" value="KAK4457807.1"/>
    <property type="molecule type" value="Genomic_DNA"/>
</dbReference>
<feature type="transmembrane region" description="Helical" evidence="2">
    <location>
        <begin position="143"/>
        <end position="163"/>
    </location>
</feature>
<dbReference type="InterPro" id="IPR021840">
    <property type="entry name" value="DUF3433"/>
</dbReference>
<sequence>MSHKEHTSFQDRGRNPDDLAPSPARPYAGSRISFSIPRRPSQPLSSPSSGLSRSSGPSPSLSSSPVSNISLRDQEHTNNEEKEKDSSASPVSESSLPYRPLYLHRRILFSFLFIFLALVACIEVLRYHSSTHFGLATAKWTDAAHYLCRLAGPGALLLLVAAWSRVEFQAKMAAPWLNLASSETEKHDARKTVLLDYLGGYGGAAPVVAVRAMRNRDWLVALVSLVGVLLKVGVSMSAGFVKLRVMRVVDNNAEMSIGSVFRDEIGGENATIGSNAAALAFYTMVGVQQAGVAFPDGMEERWAYQRFEAVGAQRDATITAVVDGFTAGLECEVAQMRLRGLRYTKGTAVLETSFAVPGCNVSMPVSGKEFLEAGAVRSTKAIAFVRLGKGSCGSSTAVDQQRLVMSFGMGSIDLKSLPTNRSAENVPIGGSLSNSAQLLCKPTYSIRRLRVTKRGTVVQGTIPTEQRNRTLNQAEGWSIAQAILFSSLDNEIVDSYSDKTPWFYGNESLNADPAMYLALDRRFRSPAGAPSSVSLLQPSFLREFANDYFRQSATIVASRSLMQETTNLVTNGTVSMMSERVFISDLCTHLIAILLGVSALLTALAIFMVPKKGFLPHNPATIIDITAIVADSGGLLQSLRGTGDADIKTLHKRLAGVKFHTCIDTAQDTPFAIVGGPAAPQSPRVLSPQFAEETQKRPYPAFLHPLHRLVALAVVVGLVIALDLSLQAAFQRIGLGSAGDDPATHFLWTVIPTLVLGSLTLYFASASFISRLLAPYAALFLPDGGSFEQTLGLRLVDMATPGLLFAAIKYRNLTVVTTAMTAFVASLLTFLSAALFSSTMAPIMASVQLVSQDTLVQRGTETVEMQNGIIAASLILNGNASYPAWTHEDLVFPSLSIVGAPQDREPPPGTTVLATLPALRPWMVCRTVSESEITVNLTVSSTPDGKTSPLRVGIVGSAADISVTGEKQPNLNGTFFGAGAYKPIIVANNKVSRWVWIWGQLEDNTTNTETTPLKFISGLTCNETFHQLNVTTHFIVNSTLDIDPANPPLPDEGTIKQTSLPLNSDLDYKSLIPARPPSPQLLDPFFASLTTSRFAIPLSHLGNQSFIQLVSEAIIIQHKLVRAQIISASYPTITIPSPPRILQDIIITRIMQALLALIFTLTCISWLTFRSNILPRSPSSIASVAAFLADGNVLSLLPPHRHQNHPDNKTAGELHLRDRRFRLEWGTNVRRQRRGSGTTTTHVVGSPGERMTFGIRASKTTTAAAAASAAAATSNGESHRSTRRFVRDWGWRA</sequence>